<dbReference type="InterPro" id="IPR041351">
    <property type="entry name" value="Ig_GlcNase"/>
</dbReference>
<dbReference type="InterPro" id="IPR054593">
    <property type="entry name" value="Beta-mannosidase-like_N2"/>
</dbReference>
<keyword evidence="4" id="KW-0732">Signal</keyword>
<proteinExistence type="inferred from homology"/>
<sequence length="900" mass="100014">MIDHQLKRLNRTLPSLRICTEAVIAFALCCIATSLSAETSTALQNGWRLQSACKIQATGEAITSKSFATDGWIETSVPSTVLAAQVKAGVVPDPYYGDNLRHLDGVSYPVGHNFSNLPMPDDSPYKCGWWYRTEFAVPAATEHEARTWLHFGGINYRAEIWVNGHRVADETTVAGAYRTYDFDVTEWVKRGEKNVLAVETFAPTEKDLGINWVDWNPCPPDKDMGLWGGVDLVTTGAVTVRSPLAVTHFTDDSLTTAELTVYAELHNSTNEAVKGVVSGTAAGAKFEQAVELAPHEDRTVVFTPEKFATLKVHGPKIWWPYQMGEPHLEKLTVSFAAQGKQTDEQSVDFGIREITAEHTVDGYELFRVNHKRILVRGAGWSQDMLLRTEDHRLRDQLELVKAMNLNTIRLEGKLEVEEFFHLADQQGILVMLGWCCCDHWEHWKDWKPEDLTIATASLHSQMLRLRQHPSLLVWLNGSDNPPPANVESAYLQVEKETHWPNPILSSASGTPTTVTGASGVKMMGPYDYVAPSYWYVDKHNGGAYGFNTETSPGPAIPSLASRKKFLTDPEAWPPTADWELHNGGGGFATLKVFDGAMEAVYGKPQSAAEYERIAQTMEYDSERAMFEAYGKNKYTSTGVIQWMLNNAWPSMIWHLYDYYLDAGAGYFAAKKACEPVHIQYSYDDESVVVVNSTYATVEGLHASVDVHDLNWKELYSAQRDLTAGVDSSQRVFEIPDKLFKDAERTFFIDLKLTDANGKMVSRNFYWVPAVLTSFDWNETNYTHTPAYRHEDLTALAHLPAANVTATAETVSTAKGREVRVHLNNGSGNLAFQVHAAIRTASDDLVAPVFWSDNWIELTPGESTVQTALLPENAPADVKVIVDGWNVASATLTPTAAMAAK</sequence>
<dbReference type="Pfam" id="PF18368">
    <property type="entry name" value="Ig_GlcNase"/>
    <property type="match status" value="1"/>
</dbReference>
<keyword evidence="10" id="KW-1185">Reference proteome</keyword>
<dbReference type="Pfam" id="PF00703">
    <property type="entry name" value="Glyco_hydro_2"/>
    <property type="match status" value="1"/>
</dbReference>
<evidence type="ECO:0000313" key="10">
    <source>
        <dbReference type="Proteomes" id="UP001596091"/>
    </source>
</evidence>
<dbReference type="SUPFAM" id="SSF49785">
    <property type="entry name" value="Galactose-binding domain-like"/>
    <property type="match status" value="1"/>
</dbReference>
<dbReference type="InterPro" id="IPR017853">
    <property type="entry name" value="GH"/>
</dbReference>
<dbReference type="InterPro" id="IPR041447">
    <property type="entry name" value="Mannosidase_ig"/>
</dbReference>
<evidence type="ECO:0000256" key="3">
    <source>
        <dbReference type="ARBA" id="ARBA00023295"/>
    </source>
</evidence>
<dbReference type="Gene3D" id="2.60.40.10">
    <property type="entry name" value="Immunoglobulins"/>
    <property type="match status" value="3"/>
</dbReference>
<evidence type="ECO:0000259" key="6">
    <source>
        <dbReference type="Pfam" id="PF17786"/>
    </source>
</evidence>
<dbReference type="RefSeq" id="WP_263340089.1">
    <property type="nucleotide sequence ID" value="NZ_JAGSYH010000005.1"/>
</dbReference>
<feature type="chain" id="PRO_5046007090" evidence="4">
    <location>
        <begin position="38"/>
        <end position="900"/>
    </location>
</feature>
<dbReference type="Pfam" id="PF22666">
    <property type="entry name" value="Glyco_hydro_2_N2"/>
    <property type="match status" value="1"/>
</dbReference>
<gene>
    <name evidence="9" type="ORF">ACFPT7_15035</name>
</gene>
<evidence type="ECO:0000256" key="2">
    <source>
        <dbReference type="ARBA" id="ARBA00022801"/>
    </source>
</evidence>
<dbReference type="InterPro" id="IPR013783">
    <property type="entry name" value="Ig-like_fold"/>
</dbReference>
<feature type="domain" description="Glycoside hydrolase family 2 immunoglobulin-like beta-sandwich" evidence="5">
    <location>
        <begin position="245"/>
        <end position="352"/>
    </location>
</feature>
<reference evidence="10" key="1">
    <citation type="journal article" date="2019" name="Int. J. Syst. Evol. Microbiol.">
        <title>The Global Catalogue of Microorganisms (GCM) 10K type strain sequencing project: providing services to taxonomists for standard genome sequencing and annotation.</title>
        <authorList>
            <consortium name="The Broad Institute Genomics Platform"/>
            <consortium name="The Broad Institute Genome Sequencing Center for Infectious Disease"/>
            <person name="Wu L."/>
            <person name="Ma J."/>
        </authorList>
    </citation>
    <scope>NUCLEOTIDE SEQUENCE [LARGE SCALE GENOMIC DNA]</scope>
    <source>
        <strain evidence="10">JCM 4087</strain>
    </source>
</reference>
<protein>
    <submittedName>
        <fullName evidence="9">Sugar-binding domain-containing protein</fullName>
    </submittedName>
</protein>
<dbReference type="Proteomes" id="UP001596091">
    <property type="component" value="Unassembled WGS sequence"/>
</dbReference>
<evidence type="ECO:0000259" key="7">
    <source>
        <dbReference type="Pfam" id="PF18368"/>
    </source>
</evidence>
<dbReference type="InterPro" id="IPR043534">
    <property type="entry name" value="EBDG/EBM"/>
</dbReference>
<feature type="domain" description="Mannosidase Ig/CBM-like" evidence="6">
    <location>
        <begin position="686"/>
        <end position="766"/>
    </location>
</feature>
<evidence type="ECO:0000313" key="9">
    <source>
        <dbReference type="EMBL" id="MFC5863620.1"/>
    </source>
</evidence>
<comment type="similarity">
    <text evidence="1">Belongs to the glycosyl hydrolase 2 family.</text>
</comment>
<dbReference type="InterPro" id="IPR006102">
    <property type="entry name" value="Ig-like_GH2"/>
</dbReference>
<dbReference type="PANTHER" id="PTHR43536:SF1">
    <property type="entry name" value="MANNOSYLGLYCOPROTEIN ENDO-BETA-MANNOSIDASE"/>
    <property type="match status" value="1"/>
</dbReference>
<dbReference type="Pfam" id="PF17786">
    <property type="entry name" value="Mannosidase_ig"/>
    <property type="match status" value="1"/>
</dbReference>
<keyword evidence="3" id="KW-0326">Glycosidase</keyword>
<keyword evidence="2" id="KW-0378">Hydrolase</keyword>
<dbReference type="SUPFAM" id="SSF49303">
    <property type="entry name" value="beta-Galactosidase/glucuronidase domain"/>
    <property type="match status" value="3"/>
</dbReference>
<feature type="domain" description="Beta-mannosidase-like galactose-binding" evidence="8">
    <location>
        <begin position="128"/>
        <end position="205"/>
    </location>
</feature>
<dbReference type="InterPro" id="IPR008979">
    <property type="entry name" value="Galactose-bd-like_sf"/>
</dbReference>
<feature type="domain" description="Exo-beta-D-glucosaminidase Ig-fold" evidence="7">
    <location>
        <begin position="782"/>
        <end position="886"/>
    </location>
</feature>
<evidence type="ECO:0000259" key="8">
    <source>
        <dbReference type="Pfam" id="PF22666"/>
    </source>
</evidence>
<comment type="caution">
    <text evidence="9">The sequence shown here is derived from an EMBL/GenBank/DDBJ whole genome shotgun (WGS) entry which is preliminary data.</text>
</comment>
<dbReference type="PANTHER" id="PTHR43536">
    <property type="entry name" value="MANNOSYLGLYCOPROTEIN ENDO-BETA-MANNOSIDASE"/>
    <property type="match status" value="1"/>
</dbReference>
<name>A0ABW1EK29_9BACT</name>
<dbReference type="Gene3D" id="3.20.20.80">
    <property type="entry name" value="Glycosidases"/>
    <property type="match status" value="1"/>
</dbReference>
<accession>A0ABW1EK29</accession>
<dbReference type="Gene3D" id="2.60.120.260">
    <property type="entry name" value="Galactose-binding domain-like"/>
    <property type="match status" value="1"/>
</dbReference>
<evidence type="ECO:0000256" key="4">
    <source>
        <dbReference type="SAM" id="SignalP"/>
    </source>
</evidence>
<organism evidence="9 10">
    <name type="scientific">Acidicapsa dinghuensis</name>
    <dbReference type="NCBI Taxonomy" id="2218256"/>
    <lineage>
        <taxon>Bacteria</taxon>
        <taxon>Pseudomonadati</taxon>
        <taxon>Acidobacteriota</taxon>
        <taxon>Terriglobia</taxon>
        <taxon>Terriglobales</taxon>
        <taxon>Acidobacteriaceae</taxon>
        <taxon>Acidicapsa</taxon>
    </lineage>
</organism>
<feature type="signal peptide" evidence="4">
    <location>
        <begin position="1"/>
        <end position="37"/>
    </location>
</feature>
<dbReference type="InterPro" id="IPR036156">
    <property type="entry name" value="Beta-gal/glucu_dom_sf"/>
</dbReference>
<dbReference type="EMBL" id="JBHSPH010000005">
    <property type="protein sequence ID" value="MFC5863620.1"/>
    <property type="molecule type" value="Genomic_DNA"/>
</dbReference>
<dbReference type="SUPFAM" id="SSF51445">
    <property type="entry name" value="(Trans)glycosidases"/>
    <property type="match status" value="1"/>
</dbReference>
<evidence type="ECO:0000256" key="1">
    <source>
        <dbReference type="ARBA" id="ARBA00007401"/>
    </source>
</evidence>
<evidence type="ECO:0000259" key="5">
    <source>
        <dbReference type="Pfam" id="PF00703"/>
    </source>
</evidence>